<dbReference type="InterPro" id="IPR046835">
    <property type="entry name" value="RHS_N"/>
</dbReference>
<dbReference type="Pfam" id="PF20445">
    <property type="entry name" value="RHS_N"/>
    <property type="match status" value="1"/>
</dbReference>
<dbReference type="Pfam" id="PF07999">
    <property type="entry name" value="RHSP"/>
    <property type="match status" value="1"/>
</dbReference>
<sequence>MEGGGVKRARDEMGGEQPHLWSEKQADAPFDPQEPWEGDVVPGVEGRLVMAVLSSEKGWPHTLFNTGEAQKEKVDSLTGNNAVCDAYIRKEGLRVWNIVKGRLNEHRVDLDPFIVIGTPGIGKSFATGSLLLYQMLHYKPEWLKVVAYFVKGKAYLFHREERRVVSYRKQQVAVDEIEGMIRRGVKGYIIFHMGGSDAIIDHLPRSWGIVLISSPNVSKFHDFTTQRYHTVPIYMNCYEDAELKAALVWERHSQGKKQVEKENVDAADDREVLKERIDMVGPLPRYVLADKATYEKRVT</sequence>
<dbReference type="NCBIfam" id="TIGR01631">
    <property type="entry name" value="Trypano_RHS"/>
    <property type="match status" value="1"/>
</dbReference>
<dbReference type="OMA" id="IAMKGHE"/>
<evidence type="ECO:0000256" key="1">
    <source>
        <dbReference type="SAM" id="MobiDB-lite"/>
    </source>
</evidence>
<evidence type="ECO:0000313" key="4">
    <source>
        <dbReference type="EMBL" id="CCD15955.1"/>
    </source>
</evidence>
<reference evidence="5" key="1">
    <citation type="submission" date="2011-07" db="EMBL/GenBank/DDBJ databases">
        <title>Divergent evolution of antigenic variation in African trypanosomes.</title>
        <authorList>
            <person name="Jackson A.P."/>
            <person name="Berry A."/>
            <person name="Allison H.C."/>
            <person name="Burton P."/>
            <person name="Anderson J."/>
            <person name="Aslett M."/>
            <person name="Brown R."/>
            <person name="Corton N."/>
            <person name="Harris D."/>
            <person name="Hauser H."/>
            <person name="Gamble J."/>
            <person name="Gilderthorp R."/>
            <person name="McQuillan J."/>
            <person name="Quail M.A."/>
            <person name="Sanders M."/>
            <person name="Van Tonder A."/>
            <person name="Ginger M.L."/>
            <person name="Donelson J.E."/>
            <person name="Field M.C."/>
            <person name="Barry J.D."/>
            <person name="Berriman M."/>
            <person name="Hertz-Fowler C."/>
        </authorList>
    </citation>
    <scope>NUCLEOTIDE SEQUENCE [LARGE SCALE GENOMIC DNA]</scope>
    <source>
        <strain evidence="5">IL3000</strain>
    </source>
</reference>
<protein>
    <submittedName>
        <fullName evidence="4">WGS project CAEQ00000000 data, annotated contig 360</fullName>
    </submittedName>
</protein>
<organism evidence="4 5">
    <name type="scientific">Trypanosoma congolense (strain IL3000)</name>
    <dbReference type="NCBI Taxonomy" id="1068625"/>
    <lineage>
        <taxon>Eukaryota</taxon>
        <taxon>Discoba</taxon>
        <taxon>Euglenozoa</taxon>
        <taxon>Kinetoplastea</taxon>
        <taxon>Metakinetoplastina</taxon>
        <taxon>Trypanosomatida</taxon>
        <taxon>Trypanosomatidae</taxon>
        <taxon>Trypanosoma</taxon>
        <taxon>Nannomonas</taxon>
    </lineage>
</organism>
<keyword evidence="5" id="KW-1185">Reference proteome</keyword>
<dbReference type="EMBL" id="CAEQ01002115">
    <property type="protein sequence ID" value="CCD15955.1"/>
    <property type="molecule type" value="Genomic_DNA"/>
</dbReference>
<dbReference type="VEuPathDB" id="TriTrypDB:TcIL3000_0_09410"/>
<feature type="domain" description="Retrotransposon hot spot protein,C-terminal" evidence="2">
    <location>
        <begin position="114"/>
        <end position="298"/>
    </location>
</feature>
<proteinExistence type="predicted"/>
<name>F9WF87_TRYCI</name>
<dbReference type="InterPro" id="IPR006518">
    <property type="entry name" value="Trypano_RHS"/>
</dbReference>
<accession>F9WF87</accession>
<dbReference type="InterPro" id="IPR046836">
    <property type="entry name" value="RHS_C"/>
</dbReference>
<feature type="domain" description="Retrotransposon hot spot protein N-terminal" evidence="3">
    <location>
        <begin position="14"/>
        <end position="105"/>
    </location>
</feature>
<feature type="region of interest" description="Disordered" evidence="1">
    <location>
        <begin position="1"/>
        <end position="37"/>
    </location>
</feature>
<dbReference type="Proteomes" id="UP000000702">
    <property type="component" value="Unassembled WGS sequence"/>
</dbReference>
<dbReference type="InterPro" id="IPR052980">
    <property type="entry name" value="Crinkler_effector"/>
</dbReference>
<evidence type="ECO:0000259" key="2">
    <source>
        <dbReference type="Pfam" id="PF07999"/>
    </source>
</evidence>
<reference evidence="4 5" key="2">
    <citation type="journal article" date="2012" name="Proc. Natl. Acad. Sci. U.S.A.">
        <title>Antigenic diversity is generated by distinct evolutionary mechanisms in African trypanosome species.</title>
        <authorList>
            <person name="Jackson A.P."/>
            <person name="Berry A."/>
            <person name="Aslett M."/>
            <person name="Allison H.C."/>
            <person name="Burton P."/>
            <person name="Vavrova-Anderson J."/>
            <person name="Brown R."/>
            <person name="Browne H."/>
            <person name="Corton N."/>
            <person name="Hauser H."/>
            <person name="Gamble J."/>
            <person name="Gilderthorp R."/>
            <person name="Marcello L."/>
            <person name="McQuillan J."/>
            <person name="Otto T.D."/>
            <person name="Quail M.A."/>
            <person name="Sanders M.J."/>
            <person name="van Tonder A."/>
            <person name="Ginger M.L."/>
            <person name="Field M.C."/>
            <person name="Barry J.D."/>
            <person name="Hertz-Fowler C."/>
            <person name="Berriman M."/>
        </authorList>
    </citation>
    <scope>NUCLEOTIDE SEQUENCE [LARGE SCALE GENOMIC DNA]</scope>
    <source>
        <strain evidence="4 5">IL3000</strain>
    </source>
</reference>
<dbReference type="PANTHER" id="PTHR33129:SF3">
    <property type="entry name" value="HOT SPOT (RHS) PROTEIN, PUTATIVE-RELATED"/>
    <property type="match status" value="1"/>
</dbReference>
<dbReference type="AlphaFoldDB" id="F9WF87"/>
<evidence type="ECO:0000313" key="5">
    <source>
        <dbReference type="Proteomes" id="UP000000702"/>
    </source>
</evidence>
<comment type="caution">
    <text evidence="4">The sequence shown here is derived from an EMBL/GenBank/DDBJ whole genome shotgun (WGS) entry which is preliminary data.</text>
</comment>
<evidence type="ECO:0000259" key="3">
    <source>
        <dbReference type="Pfam" id="PF20445"/>
    </source>
</evidence>
<gene>
    <name evidence="4" type="ORF">TCIL3000_0_09410</name>
</gene>
<dbReference type="PANTHER" id="PTHR33129">
    <property type="entry name" value="PROTEIN KINASE DOMAIN-CONTAINING PROTEIN-RELATED"/>
    <property type="match status" value="1"/>
</dbReference>